<proteinExistence type="predicted"/>
<dbReference type="NCBIfam" id="TIGR04549">
    <property type="entry name" value="LP_HExxH_w_tonB"/>
    <property type="match status" value="1"/>
</dbReference>
<reference evidence="2 3" key="1">
    <citation type="journal article" date="2022" name="Int. J. Syst. Evol. Microbiol.">
        <title>Prevotella herbatica sp. nov., a plant polysaccharide-decomposing anaerobic bacterium isolated from a methanogenic reactor.</title>
        <authorList>
            <person name="Uek A."/>
            <person name="Tonouchi A."/>
            <person name="Kaku N."/>
            <person name="Ueki K."/>
        </authorList>
    </citation>
    <scope>NUCLEOTIDE SEQUENCE [LARGE SCALE GENOMIC DNA]</scope>
    <source>
        <strain evidence="2 3">WR041</strain>
    </source>
</reference>
<dbReference type="Proteomes" id="UP001319045">
    <property type="component" value="Chromosome"/>
</dbReference>
<evidence type="ECO:0000313" key="3">
    <source>
        <dbReference type="Proteomes" id="UP001319045"/>
    </source>
</evidence>
<dbReference type="Pfam" id="PF15890">
    <property type="entry name" value="Peptidase_Mx1"/>
    <property type="match status" value="1"/>
</dbReference>
<evidence type="ECO:0000256" key="1">
    <source>
        <dbReference type="SAM" id="MobiDB-lite"/>
    </source>
</evidence>
<keyword evidence="3" id="KW-1185">Reference proteome</keyword>
<organism evidence="2 3">
    <name type="scientific">Prevotella herbatica</name>
    <dbReference type="NCBI Taxonomy" id="2801997"/>
    <lineage>
        <taxon>Bacteria</taxon>
        <taxon>Pseudomonadati</taxon>
        <taxon>Bacteroidota</taxon>
        <taxon>Bacteroidia</taxon>
        <taxon>Bacteroidales</taxon>
        <taxon>Prevotellaceae</taxon>
        <taxon>Prevotella</taxon>
    </lineage>
</organism>
<accession>A0ABM7NY48</accession>
<evidence type="ECO:0000313" key="2">
    <source>
        <dbReference type="EMBL" id="BCS85451.1"/>
    </source>
</evidence>
<protein>
    <submittedName>
        <fullName evidence="2">Zinc-binding metallopeptidase</fullName>
    </submittedName>
</protein>
<name>A0ABM7NY48_9BACT</name>
<gene>
    <name evidence="2" type="ORF">prwr041_13440</name>
</gene>
<feature type="region of interest" description="Disordered" evidence="1">
    <location>
        <begin position="1"/>
        <end position="23"/>
    </location>
</feature>
<dbReference type="Gene3D" id="3.40.390.70">
    <property type="match status" value="1"/>
</dbReference>
<dbReference type="EMBL" id="AP024484">
    <property type="protein sequence ID" value="BCS85451.1"/>
    <property type="molecule type" value="Genomic_DNA"/>
</dbReference>
<dbReference type="InterPro" id="IPR030890">
    <property type="entry name" value="LP_HExxH_w_TonB"/>
</dbReference>
<sequence length="292" mass="33783">MSFSACSEDNLSSESVITSDSGNNSTKTNFDEWLTVNYVQPYNIEFKYRYEYNETDKTFYTVPADYNQSVELAHIVKYTCVEAYNEVGGVEFTRRYFPKMFFLIGEFEYKNNGTMILGTAESGKKILLTGVNNLDQYKNNLNYLNELYLKTIHHEFTHILNQTKDYSSAFQLVTSTGYVADSWSVPEYSSGYLQRGFISAYSQHSHGEDFAEMLSMYITNTPEQWEAWMEEAAGTPDDPKNGRELIEAKLNMVRSYMKNSWNIDIDKLRTSVLRREYDVVADKINLSDLTIK</sequence>